<dbReference type="InterPro" id="IPR001736">
    <property type="entry name" value="PLipase_D/transphosphatidylase"/>
</dbReference>
<evidence type="ECO:0000313" key="2">
    <source>
        <dbReference type="EMBL" id="CAK9858262.1"/>
    </source>
</evidence>
<gene>
    <name evidence="2" type="ORF">CSSPJE1EN2_LOCUS1257</name>
</gene>
<proteinExistence type="predicted"/>
<dbReference type="PANTHER" id="PTHR10185:SF17">
    <property type="entry name" value="GM01519P-RELATED"/>
    <property type="match status" value="1"/>
</dbReference>
<dbReference type="Proteomes" id="UP001497522">
    <property type="component" value="Chromosome 1"/>
</dbReference>
<protein>
    <recommendedName>
        <fullName evidence="1">PLD phosphodiesterase domain-containing protein</fullName>
    </recommendedName>
</protein>
<dbReference type="SUPFAM" id="SSF56024">
    <property type="entry name" value="Phospholipase D/nuclease"/>
    <property type="match status" value="2"/>
</dbReference>
<evidence type="ECO:0000259" key="1">
    <source>
        <dbReference type="PROSITE" id="PS50035"/>
    </source>
</evidence>
<dbReference type="PROSITE" id="PS50035">
    <property type="entry name" value="PLD"/>
    <property type="match status" value="2"/>
</dbReference>
<name>A0ABP1A6X5_9BRYO</name>
<evidence type="ECO:0000313" key="3">
    <source>
        <dbReference type="Proteomes" id="UP001497522"/>
    </source>
</evidence>
<sequence>MAHSPHLAQGVLYKCFNYVLSLMKEFFPFQSKCRVMTTAPSSASCQAWLVQSIPTDMPELPAVPGVLRTGDVLQWLAGNSSKSLDIMSYYWELLALPKNPASGDYGYSQQQLDQFGAPVGQAVYDSLIAAADRGVPIRIVQDTGFSPDFDSESAAIAAGRPNVQNRTLYVSDWWGGGVLHAKLWISNKKHAYVGSANNDWKSLTQVKELGIYFTDCPALVKRLEHFFENFWTLTTLNASLFTKTVDDKEWQINRTVPCWSHFLEPKDRCKSPLPAYVSTPRVQGYPYLADPNFFSVELNTPDWQGHQGGQAAGASPAYISMAPPETDEQGWVDTILSVPVNGTVRINTMDWLGQSEYTNTIVFWPALSSAIAKVVLAKHATVKVIVAHWAYTITGTEQYLLFLNYTNELCSSSIYNECSGKVEVKFYEVPGWQSAGPALNATTGKPTGAKFPDFTRVNHAKYVVSDVRANIGTSNLLWDYFYNTAGVSFGTYDPSIVEQLQAVFESDWNSPYAVPLTSTFNA</sequence>
<feature type="domain" description="PLD phosphodiesterase" evidence="1">
    <location>
        <begin position="175"/>
        <end position="202"/>
    </location>
</feature>
<dbReference type="EMBL" id="OZ023702">
    <property type="protein sequence ID" value="CAK9858262.1"/>
    <property type="molecule type" value="Genomic_DNA"/>
</dbReference>
<dbReference type="Gene3D" id="3.30.870.10">
    <property type="entry name" value="Endonuclease Chain A"/>
    <property type="match status" value="2"/>
</dbReference>
<keyword evidence="3" id="KW-1185">Reference proteome</keyword>
<organism evidence="2 3">
    <name type="scientific">Sphagnum jensenii</name>
    <dbReference type="NCBI Taxonomy" id="128206"/>
    <lineage>
        <taxon>Eukaryota</taxon>
        <taxon>Viridiplantae</taxon>
        <taxon>Streptophyta</taxon>
        <taxon>Embryophyta</taxon>
        <taxon>Bryophyta</taxon>
        <taxon>Sphagnophytina</taxon>
        <taxon>Sphagnopsida</taxon>
        <taxon>Sphagnales</taxon>
        <taxon>Sphagnaceae</taxon>
        <taxon>Sphagnum</taxon>
    </lineage>
</organism>
<reference evidence="2 3" key="1">
    <citation type="submission" date="2024-03" db="EMBL/GenBank/DDBJ databases">
        <authorList>
            <consortium name="ELIXIR-Norway"/>
            <consortium name="Elixir Norway"/>
        </authorList>
    </citation>
    <scope>NUCLEOTIDE SEQUENCE [LARGE SCALE GENOMIC DNA]</scope>
</reference>
<dbReference type="Pfam" id="PF13091">
    <property type="entry name" value="PLDc_2"/>
    <property type="match status" value="1"/>
</dbReference>
<dbReference type="InterPro" id="IPR025202">
    <property type="entry name" value="PLD-like_dom"/>
</dbReference>
<accession>A0ABP1A6X5</accession>
<dbReference type="PANTHER" id="PTHR10185">
    <property type="entry name" value="PHOSPHOLIPASE D - RELATED"/>
    <property type="match status" value="1"/>
</dbReference>
<dbReference type="CDD" id="cd09106">
    <property type="entry name" value="PLDc_vPLD3_4_5_like_1"/>
    <property type="match status" value="1"/>
</dbReference>
<dbReference type="SMART" id="SM00155">
    <property type="entry name" value="PLDc"/>
    <property type="match status" value="2"/>
</dbReference>
<feature type="domain" description="PLD phosphodiesterase" evidence="1">
    <location>
        <begin position="454"/>
        <end position="480"/>
    </location>
</feature>
<dbReference type="InterPro" id="IPR050874">
    <property type="entry name" value="Diverse_PLD-related"/>
</dbReference>
<dbReference type="CDD" id="cd09107">
    <property type="entry name" value="PLDc_vPLD3_4_5_like_2"/>
    <property type="match status" value="1"/>
</dbReference>